<feature type="transmembrane region" description="Helical" evidence="7">
    <location>
        <begin position="58"/>
        <end position="80"/>
    </location>
</feature>
<feature type="transmembrane region" description="Helical" evidence="7">
    <location>
        <begin position="267"/>
        <end position="284"/>
    </location>
</feature>
<comment type="caution">
    <text evidence="9">The sequence shown here is derived from an EMBL/GenBank/DDBJ whole genome shotgun (WGS) entry which is preliminary data.</text>
</comment>
<feature type="transmembrane region" description="Helical" evidence="7">
    <location>
        <begin position="241"/>
        <end position="261"/>
    </location>
</feature>
<name>A0ABW1IXG5_9PSEU</name>
<feature type="transmembrane region" description="Helical" evidence="7">
    <location>
        <begin position="171"/>
        <end position="190"/>
    </location>
</feature>
<dbReference type="InterPro" id="IPR037185">
    <property type="entry name" value="EmrE-like"/>
</dbReference>
<feature type="transmembrane region" description="Helical" evidence="7">
    <location>
        <begin position="33"/>
        <end position="51"/>
    </location>
</feature>
<sequence>MTVRDRSLAALVAVLWGVNFVAIHVGLQHFPPLLLAALRFGVIAVPTVVLVPRPRVPLRWLVGYGLGFGTVQFIFLFVAMDSGMPAGLASLVLQASAPFTVLLGALLLGERLTARQGTGIGLAVAGLAAIAVSRAETAALLPVLLTVIAALGWAAGNLCSRLAAPPNPLHLTLWMTVVPPVPLLGLSLALEGPAADWAALRAAVTPSGVGGLLALAYLVLLATVLASGIWTALLRRYPAGVVAPYSLLVPVVGIGAAAAMLGERPTAVELVSAVVIIGGVLLGTPRPLATPSEPPPGGSESWRLPQRSP</sequence>
<feature type="domain" description="EamA" evidence="8">
    <location>
        <begin position="8"/>
        <end position="130"/>
    </location>
</feature>
<dbReference type="SUPFAM" id="SSF103481">
    <property type="entry name" value="Multidrug resistance efflux transporter EmrE"/>
    <property type="match status" value="2"/>
</dbReference>
<feature type="domain" description="EamA" evidence="8">
    <location>
        <begin position="142"/>
        <end position="282"/>
    </location>
</feature>
<feature type="transmembrane region" description="Helical" evidence="7">
    <location>
        <begin position="210"/>
        <end position="234"/>
    </location>
</feature>
<feature type="transmembrane region" description="Helical" evidence="7">
    <location>
        <begin position="116"/>
        <end position="133"/>
    </location>
</feature>
<evidence type="ECO:0000256" key="7">
    <source>
        <dbReference type="SAM" id="Phobius"/>
    </source>
</evidence>
<dbReference type="EMBL" id="JBHSQW010000006">
    <property type="protein sequence ID" value="MFC5993072.1"/>
    <property type="molecule type" value="Genomic_DNA"/>
</dbReference>
<keyword evidence="4 7" id="KW-1133">Transmembrane helix</keyword>
<dbReference type="Proteomes" id="UP001596302">
    <property type="component" value="Unassembled WGS sequence"/>
</dbReference>
<evidence type="ECO:0000256" key="6">
    <source>
        <dbReference type="SAM" id="MobiDB-lite"/>
    </source>
</evidence>
<feature type="transmembrane region" description="Helical" evidence="7">
    <location>
        <begin position="7"/>
        <end position="27"/>
    </location>
</feature>
<accession>A0ABW1IXG5</accession>
<evidence type="ECO:0000256" key="4">
    <source>
        <dbReference type="ARBA" id="ARBA00022989"/>
    </source>
</evidence>
<dbReference type="PANTHER" id="PTHR32322:SF9">
    <property type="entry name" value="AMINO-ACID METABOLITE EFFLUX PUMP-RELATED"/>
    <property type="match status" value="1"/>
</dbReference>
<evidence type="ECO:0000256" key="2">
    <source>
        <dbReference type="ARBA" id="ARBA00007362"/>
    </source>
</evidence>
<evidence type="ECO:0000313" key="10">
    <source>
        <dbReference type="Proteomes" id="UP001596302"/>
    </source>
</evidence>
<evidence type="ECO:0000256" key="3">
    <source>
        <dbReference type="ARBA" id="ARBA00022692"/>
    </source>
</evidence>
<comment type="similarity">
    <text evidence="2">Belongs to the EamA transporter family.</text>
</comment>
<protein>
    <submittedName>
        <fullName evidence="9">EamA family transporter</fullName>
    </submittedName>
</protein>
<keyword evidence="5 7" id="KW-0472">Membrane</keyword>
<feature type="transmembrane region" description="Helical" evidence="7">
    <location>
        <begin position="86"/>
        <end position="109"/>
    </location>
</feature>
<feature type="region of interest" description="Disordered" evidence="6">
    <location>
        <begin position="288"/>
        <end position="309"/>
    </location>
</feature>
<organism evidence="9 10">
    <name type="scientific">Pseudonocardia hispaniensis</name>
    <dbReference type="NCBI Taxonomy" id="904933"/>
    <lineage>
        <taxon>Bacteria</taxon>
        <taxon>Bacillati</taxon>
        <taxon>Actinomycetota</taxon>
        <taxon>Actinomycetes</taxon>
        <taxon>Pseudonocardiales</taxon>
        <taxon>Pseudonocardiaceae</taxon>
        <taxon>Pseudonocardia</taxon>
    </lineage>
</organism>
<dbReference type="RefSeq" id="WP_379582269.1">
    <property type="nucleotide sequence ID" value="NZ_JBHSQW010000006.1"/>
</dbReference>
<evidence type="ECO:0000313" key="9">
    <source>
        <dbReference type="EMBL" id="MFC5993072.1"/>
    </source>
</evidence>
<evidence type="ECO:0000256" key="5">
    <source>
        <dbReference type="ARBA" id="ARBA00023136"/>
    </source>
</evidence>
<reference evidence="10" key="1">
    <citation type="journal article" date="2019" name="Int. J. Syst. Evol. Microbiol.">
        <title>The Global Catalogue of Microorganisms (GCM) 10K type strain sequencing project: providing services to taxonomists for standard genome sequencing and annotation.</title>
        <authorList>
            <consortium name="The Broad Institute Genomics Platform"/>
            <consortium name="The Broad Institute Genome Sequencing Center for Infectious Disease"/>
            <person name="Wu L."/>
            <person name="Ma J."/>
        </authorList>
    </citation>
    <scope>NUCLEOTIDE SEQUENCE [LARGE SCALE GENOMIC DNA]</scope>
    <source>
        <strain evidence="10">CCM 8391</strain>
    </source>
</reference>
<gene>
    <name evidence="9" type="ORF">ACFQE5_02480</name>
</gene>
<dbReference type="Pfam" id="PF00892">
    <property type="entry name" value="EamA"/>
    <property type="match status" value="2"/>
</dbReference>
<dbReference type="Gene3D" id="1.10.3730.20">
    <property type="match status" value="1"/>
</dbReference>
<dbReference type="InterPro" id="IPR000620">
    <property type="entry name" value="EamA_dom"/>
</dbReference>
<evidence type="ECO:0000259" key="8">
    <source>
        <dbReference type="Pfam" id="PF00892"/>
    </source>
</evidence>
<comment type="subcellular location">
    <subcellularLocation>
        <location evidence="1">Membrane</location>
        <topology evidence="1">Multi-pass membrane protein</topology>
    </subcellularLocation>
</comment>
<keyword evidence="10" id="KW-1185">Reference proteome</keyword>
<dbReference type="InterPro" id="IPR050638">
    <property type="entry name" value="AA-Vitamin_Transporters"/>
</dbReference>
<feature type="transmembrane region" description="Helical" evidence="7">
    <location>
        <begin position="139"/>
        <end position="159"/>
    </location>
</feature>
<keyword evidence="3 7" id="KW-0812">Transmembrane</keyword>
<dbReference type="PANTHER" id="PTHR32322">
    <property type="entry name" value="INNER MEMBRANE TRANSPORTER"/>
    <property type="match status" value="1"/>
</dbReference>
<proteinExistence type="inferred from homology"/>
<evidence type="ECO:0000256" key="1">
    <source>
        <dbReference type="ARBA" id="ARBA00004141"/>
    </source>
</evidence>